<keyword evidence="13" id="KW-1185">Reference proteome</keyword>
<feature type="compositionally biased region" description="Basic residues" evidence="8">
    <location>
        <begin position="547"/>
        <end position="563"/>
    </location>
</feature>
<dbReference type="SUPFAM" id="SSF52540">
    <property type="entry name" value="P-loop containing nucleoside triphosphate hydrolases"/>
    <property type="match status" value="1"/>
</dbReference>
<evidence type="ECO:0000256" key="8">
    <source>
        <dbReference type="SAM" id="MobiDB-lite"/>
    </source>
</evidence>
<dbReference type="InterPro" id="IPR027417">
    <property type="entry name" value="P-loop_NTPase"/>
</dbReference>
<dbReference type="GO" id="GO:0005840">
    <property type="term" value="C:ribosome"/>
    <property type="evidence" value="ECO:0007669"/>
    <property type="project" value="TreeGrafter"/>
</dbReference>
<dbReference type="InterPro" id="IPR050547">
    <property type="entry name" value="DEAD_box_RNA_helicases"/>
</dbReference>
<dbReference type="Pfam" id="PF03880">
    <property type="entry name" value="DbpA"/>
    <property type="match status" value="1"/>
</dbReference>
<reference evidence="12 13" key="1">
    <citation type="submission" date="2015-11" db="EMBL/GenBank/DDBJ databases">
        <title>Description and complete genome sequence of a novel strain predominating in hypersaline microbial mats and representing a new family of the Bacteriodetes phylum.</title>
        <authorList>
            <person name="Spring S."/>
            <person name="Bunk B."/>
            <person name="Sproer C."/>
            <person name="Klenk H.-P."/>
        </authorList>
    </citation>
    <scope>NUCLEOTIDE SEQUENCE [LARGE SCALE GENOMIC DNA]</scope>
    <source>
        <strain evidence="12 13">L21-Spi-D4</strain>
    </source>
</reference>
<keyword evidence="5 7" id="KW-0067">ATP-binding</keyword>
<feature type="region of interest" description="Disordered" evidence="8">
    <location>
        <begin position="443"/>
        <end position="462"/>
    </location>
</feature>
<dbReference type="PROSITE" id="PS51194">
    <property type="entry name" value="HELICASE_CTER"/>
    <property type="match status" value="1"/>
</dbReference>
<dbReference type="SMART" id="SM00487">
    <property type="entry name" value="DEXDc"/>
    <property type="match status" value="1"/>
</dbReference>
<dbReference type="Pfam" id="PF00271">
    <property type="entry name" value="Helicase_C"/>
    <property type="match status" value="1"/>
</dbReference>
<keyword evidence="3 7" id="KW-0378">Hydrolase</keyword>
<dbReference type="InterPro" id="IPR012677">
    <property type="entry name" value="Nucleotide-bd_a/b_plait_sf"/>
</dbReference>
<dbReference type="InterPro" id="IPR005580">
    <property type="entry name" value="DbpA/CsdA_RNA-bd_dom"/>
</dbReference>
<evidence type="ECO:0000256" key="7">
    <source>
        <dbReference type="RuleBase" id="RU000492"/>
    </source>
</evidence>
<keyword evidence="2 7" id="KW-0547">Nucleotide-binding</keyword>
<dbReference type="EC" id="3.6.4.13" evidence="1"/>
<dbReference type="Pfam" id="PF00270">
    <property type="entry name" value="DEAD"/>
    <property type="match status" value="1"/>
</dbReference>
<feature type="short sequence motif" description="Q motif" evidence="6">
    <location>
        <begin position="3"/>
        <end position="31"/>
    </location>
</feature>
<dbReference type="CDD" id="cd00268">
    <property type="entry name" value="DEADc"/>
    <property type="match status" value="1"/>
</dbReference>
<dbReference type="GO" id="GO:0016787">
    <property type="term" value="F:hydrolase activity"/>
    <property type="evidence" value="ECO:0007669"/>
    <property type="project" value="UniProtKB-KW"/>
</dbReference>
<evidence type="ECO:0000256" key="4">
    <source>
        <dbReference type="ARBA" id="ARBA00022806"/>
    </source>
</evidence>
<organism evidence="12 13">
    <name type="scientific">Salinivirga cyanobacteriivorans</name>
    <dbReference type="NCBI Taxonomy" id="1307839"/>
    <lineage>
        <taxon>Bacteria</taxon>
        <taxon>Pseudomonadati</taxon>
        <taxon>Bacteroidota</taxon>
        <taxon>Bacteroidia</taxon>
        <taxon>Bacteroidales</taxon>
        <taxon>Salinivirgaceae</taxon>
        <taxon>Salinivirga</taxon>
    </lineage>
</organism>
<feature type="domain" description="Helicase ATP-binding" evidence="9">
    <location>
        <begin position="35"/>
        <end position="206"/>
    </location>
</feature>
<evidence type="ECO:0000259" key="11">
    <source>
        <dbReference type="PROSITE" id="PS51195"/>
    </source>
</evidence>
<proteinExistence type="inferred from homology"/>
<dbReference type="CDD" id="cd18787">
    <property type="entry name" value="SF2_C_DEAD"/>
    <property type="match status" value="1"/>
</dbReference>
<gene>
    <name evidence="12" type="primary">deaD</name>
    <name evidence="12" type="ORF">L21SP5_01644</name>
</gene>
<dbReference type="PANTHER" id="PTHR47963:SF8">
    <property type="entry name" value="ATP-DEPENDENT RNA HELICASE DEAD"/>
    <property type="match status" value="1"/>
</dbReference>
<dbReference type="CDD" id="cd12252">
    <property type="entry name" value="RRM_DbpA"/>
    <property type="match status" value="1"/>
</dbReference>
<keyword evidence="4 7" id="KW-0347">Helicase</keyword>
<dbReference type="InterPro" id="IPR014014">
    <property type="entry name" value="RNA_helicase_DEAD_Q_motif"/>
</dbReference>
<dbReference type="SMART" id="SM00490">
    <property type="entry name" value="HELICc"/>
    <property type="match status" value="1"/>
</dbReference>
<dbReference type="PANTHER" id="PTHR47963">
    <property type="entry name" value="DEAD-BOX ATP-DEPENDENT RNA HELICASE 47, MITOCHONDRIAL"/>
    <property type="match status" value="1"/>
</dbReference>
<feature type="compositionally biased region" description="Basic and acidic residues" evidence="8">
    <location>
        <begin position="443"/>
        <end position="453"/>
    </location>
</feature>
<accession>A0A0S2HYY8</accession>
<dbReference type="AlphaFoldDB" id="A0A0S2HYY8"/>
<sequence length="563" mass="63604">MIQTFAESGLQVDILDAIQELGFEQPTPIQAQTIPFLLNSRQDFIGLAQTGTGKTAAFGLPALHLTDVEDKQTQTLILCPTRELCLQITSDLSKYSKRMRGLNVVPVYGGASIETQIKALKKGAQIVVGTPGRSLDLIKRKKLKPHNINRLVLDEADEMLSMGFKEDLDAILENTPEEKQTLLFSATLSKEIARITKKYMNNPEQVSVNPRNTAAENVSHIYYMVQAKDRYQVLKRLADVNPDIYGIVFCRTRQETKDIAKKLMEDGYNADALHGDLSQAQRDEVMHRFRNRQLQILVATDVAARGIDVNDLTHVVNYNLPDDTDAYVHRSGRTGRAGKKGLSIAIVHSREGRRIREVEKVAGVKFTKGTVPGGKEIVTKQLYAFIDKVTQTNVDEKQIQPFMEAIYEKLEPMSREDLIKHFVSAEFNRFLDYYKDSRDINVSESNRKQEKNGPKARKTRTGGGKIKFSRLYINLGTKHKLNPTRLIGLINETLRSRDAEIGKIEILKNFSFFEIEDNLTNKLVDGLIGKKFDGHPILVELSEAKKAGGRNKGNRRPRTKKRR</sequence>
<protein>
    <recommendedName>
        <fullName evidence="1">RNA helicase</fullName>
        <ecNumber evidence="1">3.6.4.13</ecNumber>
    </recommendedName>
</protein>
<dbReference type="InterPro" id="IPR011545">
    <property type="entry name" value="DEAD/DEAH_box_helicase_dom"/>
</dbReference>
<dbReference type="EMBL" id="CP013118">
    <property type="protein sequence ID" value="ALO15287.1"/>
    <property type="molecule type" value="Genomic_DNA"/>
</dbReference>
<comment type="similarity">
    <text evidence="7">Belongs to the DEAD box helicase family.</text>
</comment>
<dbReference type="PROSITE" id="PS51192">
    <property type="entry name" value="HELICASE_ATP_BIND_1"/>
    <property type="match status" value="1"/>
</dbReference>
<dbReference type="InterPro" id="IPR000629">
    <property type="entry name" value="RNA-helicase_DEAD-box_CS"/>
</dbReference>
<dbReference type="InterPro" id="IPR044742">
    <property type="entry name" value="DEAD/DEAH_RhlB"/>
</dbReference>
<dbReference type="STRING" id="1307839.L21SP5_01644"/>
<dbReference type="InterPro" id="IPR001650">
    <property type="entry name" value="Helicase_C-like"/>
</dbReference>
<dbReference type="RefSeq" id="WP_057952758.1">
    <property type="nucleotide sequence ID" value="NZ_CP013118.1"/>
</dbReference>
<dbReference type="GO" id="GO:0005524">
    <property type="term" value="F:ATP binding"/>
    <property type="evidence" value="ECO:0007669"/>
    <property type="project" value="UniProtKB-KW"/>
</dbReference>
<dbReference type="GO" id="GO:0033592">
    <property type="term" value="F:RNA strand annealing activity"/>
    <property type="evidence" value="ECO:0007669"/>
    <property type="project" value="TreeGrafter"/>
</dbReference>
<dbReference type="GO" id="GO:0005829">
    <property type="term" value="C:cytosol"/>
    <property type="evidence" value="ECO:0007669"/>
    <property type="project" value="TreeGrafter"/>
</dbReference>
<evidence type="ECO:0000256" key="6">
    <source>
        <dbReference type="PROSITE-ProRule" id="PRU00552"/>
    </source>
</evidence>
<dbReference type="PROSITE" id="PS00039">
    <property type="entry name" value="DEAD_ATP_HELICASE"/>
    <property type="match status" value="1"/>
</dbReference>
<dbReference type="Proteomes" id="UP000064893">
    <property type="component" value="Chromosome"/>
</dbReference>
<dbReference type="PROSITE" id="PS51195">
    <property type="entry name" value="Q_MOTIF"/>
    <property type="match status" value="1"/>
</dbReference>
<evidence type="ECO:0000256" key="5">
    <source>
        <dbReference type="ARBA" id="ARBA00022840"/>
    </source>
</evidence>
<evidence type="ECO:0000259" key="9">
    <source>
        <dbReference type="PROSITE" id="PS51192"/>
    </source>
</evidence>
<evidence type="ECO:0000256" key="2">
    <source>
        <dbReference type="ARBA" id="ARBA00022741"/>
    </source>
</evidence>
<dbReference type="Gene3D" id="3.30.70.330">
    <property type="match status" value="1"/>
</dbReference>
<dbReference type="KEGG" id="blq:L21SP5_01644"/>
<evidence type="ECO:0000256" key="3">
    <source>
        <dbReference type="ARBA" id="ARBA00022801"/>
    </source>
</evidence>
<dbReference type="Gene3D" id="3.40.50.300">
    <property type="entry name" value="P-loop containing nucleotide triphosphate hydrolases"/>
    <property type="match status" value="2"/>
</dbReference>
<dbReference type="GO" id="GO:0003724">
    <property type="term" value="F:RNA helicase activity"/>
    <property type="evidence" value="ECO:0007669"/>
    <property type="project" value="UniProtKB-EC"/>
</dbReference>
<name>A0A0S2HYY8_9BACT</name>
<dbReference type="GO" id="GO:0009409">
    <property type="term" value="P:response to cold"/>
    <property type="evidence" value="ECO:0007669"/>
    <property type="project" value="TreeGrafter"/>
</dbReference>
<evidence type="ECO:0000259" key="10">
    <source>
        <dbReference type="PROSITE" id="PS51194"/>
    </source>
</evidence>
<evidence type="ECO:0000313" key="12">
    <source>
        <dbReference type="EMBL" id="ALO15287.1"/>
    </source>
</evidence>
<feature type="region of interest" description="Disordered" evidence="8">
    <location>
        <begin position="543"/>
        <end position="563"/>
    </location>
</feature>
<evidence type="ECO:0000256" key="1">
    <source>
        <dbReference type="ARBA" id="ARBA00012552"/>
    </source>
</evidence>
<dbReference type="PATRIC" id="fig|1307839.3.peg.1742"/>
<evidence type="ECO:0000313" key="13">
    <source>
        <dbReference type="Proteomes" id="UP000064893"/>
    </source>
</evidence>
<feature type="domain" description="DEAD-box RNA helicase Q" evidence="11">
    <location>
        <begin position="3"/>
        <end position="31"/>
    </location>
</feature>
<feature type="domain" description="Helicase C-terminal" evidence="10">
    <location>
        <begin position="232"/>
        <end position="378"/>
    </location>
</feature>
<dbReference type="InterPro" id="IPR014001">
    <property type="entry name" value="Helicase_ATP-bd"/>
</dbReference>